<evidence type="ECO:0000313" key="14">
    <source>
        <dbReference type="EMBL" id="KAK3881059.1"/>
    </source>
</evidence>
<dbReference type="SMART" id="SM00355">
    <property type="entry name" value="ZnF_C2H2"/>
    <property type="match status" value="2"/>
</dbReference>
<dbReference type="PANTHER" id="PTHR45925">
    <property type="entry name" value="ZINC FINGER PROTEIN"/>
    <property type="match status" value="1"/>
</dbReference>
<feature type="region of interest" description="Disordered" evidence="12">
    <location>
        <begin position="1"/>
        <end position="26"/>
    </location>
</feature>
<dbReference type="FunFam" id="3.30.160.60:FF:000446">
    <property type="entry name" value="Zinc finger protein"/>
    <property type="match status" value="1"/>
</dbReference>
<keyword evidence="15" id="KW-1185">Reference proteome</keyword>
<keyword evidence="3" id="KW-0479">Metal-binding</keyword>
<dbReference type="Gene3D" id="3.30.160.60">
    <property type="entry name" value="Classic Zinc Finger"/>
    <property type="match status" value="2"/>
</dbReference>
<dbReference type="GO" id="GO:0005634">
    <property type="term" value="C:nucleus"/>
    <property type="evidence" value="ECO:0007669"/>
    <property type="project" value="UniProtKB-SubCell"/>
</dbReference>
<keyword evidence="4" id="KW-0677">Repeat</keyword>
<evidence type="ECO:0000256" key="1">
    <source>
        <dbReference type="ARBA" id="ARBA00004123"/>
    </source>
</evidence>
<evidence type="ECO:0000259" key="13">
    <source>
        <dbReference type="PROSITE" id="PS50157"/>
    </source>
</evidence>
<proteinExistence type="inferred from homology"/>
<feature type="domain" description="C2H2-type" evidence="13">
    <location>
        <begin position="83"/>
        <end position="113"/>
    </location>
</feature>
<evidence type="ECO:0000256" key="9">
    <source>
        <dbReference type="ARBA" id="ARBA00023163"/>
    </source>
</evidence>
<evidence type="ECO:0000256" key="10">
    <source>
        <dbReference type="ARBA" id="ARBA00023242"/>
    </source>
</evidence>
<keyword evidence="5 11" id="KW-0863">Zinc-finger</keyword>
<sequence>MVDLSSHSLQSTESSDNPLRQENWPRVGGGTSASSFLLAASGSMTINLLEGQTPISNNGFSEMVGQTRRRRPALNEADLNSALSCPACGKLFAGAKRRYHLERHLITHTGERPFPCPHCPYRANVRENLARHVRHRHPDTLPQPEEMRT</sequence>
<evidence type="ECO:0000256" key="3">
    <source>
        <dbReference type="ARBA" id="ARBA00022723"/>
    </source>
</evidence>
<dbReference type="EMBL" id="JAWQEG010001264">
    <property type="protein sequence ID" value="KAK3881059.1"/>
    <property type="molecule type" value="Genomic_DNA"/>
</dbReference>
<accession>A0AAE1FWB6</accession>
<gene>
    <name evidence="14" type="ORF">Pcinc_014516</name>
</gene>
<dbReference type="SUPFAM" id="SSF57667">
    <property type="entry name" value="beta-beta-alpha zinc fingers"/>
    <property type="match status" value="1"/>
</dbReference>
<dbReference type="GO" id="GO:0000978">
    <property type="term" value="F:RNA polymerase II cis-regulatory region sequence-specific DNA binding"/>
    <property type="evidence" value="ECO:0007669"/>
    <property type="project" value="TreeGrafter"/>
</dbReference>
<protein>
    <recommendedName>
        <fullName evidence="13">C2H2-type domain-containing protein</fullName>
    </recommendedName>
</protein>
<evidence type="ECO:0000256" key="4">
    <source>
        <dbReference type="ARBA" id="ARBA00022737"/>
    </source>
</evidence>
<evidence type="ECO:0000256" key="8">
    <source>
        <dbReference type="ARBA" id="ARBA00023125"/>
    </source>
</evidence>
<evidence type="ECO:0000256" key="12">
    <source>
        <dbReference type="SAM" id="MobiDB-lite"/>
    </source>
</evidence>
<dbReference type="Proteomes" id="UP001286313">
    <property type="component" value="Unassembled WGS sequence"/>
</dbReference>
<dbReference type="InterPro" id="IPR013087">
    <property type="entry name" value="Znf_C2H2_type"/>
</dbReference>
<evidence type="ECO:0000256" key="5">
    <source>
        <dbReference type="ARBA" id="ARBA00022771"/>
    </source>
</evidence>
<evidence type="ECO:0000256" key="11">
    <source>
        <dbReference type="PROSITE-ProRule" id="PRU00042"/>
    </source>
</evidence>
<keyword evidence="9" id="KW-0804">Transcription</keyword>
<dbReference type="InterPro" id="IPR051967">
    <property type="entry name" value="Krueppel_C2H2-ZF"/>
</dbReference>
<dbReference type="GO" id="GO:0000981">
    <property type="term" value="F:DNA-binding transcription factor activity, RNA polymerase II-specific"/>
    <property type="evidence" value="ECO:0007669"/>
    <property type="project" value="TreeGrafter"/>
</dbReference>
<dbReference type="PROSITE" id="PS50157">
    <property type="entry name" value="ZINC_FINGER_C2H2_2"/>
    <property type="match status" value="2"/>
</dbReference>
<comment type="caution">
    <text evidence="14">The sequence shown here is derived from an EMBL/GenBank/DDBJ whole genome shotgun (WGS) entry which is preliminary data.</text>
</comment>
<keyword evidence="8" id="KW-0238">DNA-binding</keyword>
<evidence type="ECO:0000256" key="7">
    <source>
        <dbReference type="ARBA" id="ARBA00023015"/>
    </source>
</evidence>
<evidence type="ECO:0000313" key="15">
    <source>
        <dbReference type="Proteomes" id="UP001286313"/>
    </source>
</evidence>
<keyword evidence="7" id="KW-0805">Transcription regulation</keyword>
<feature type="compositionally biased region" description="Low complexity" evidence="12">
    <location>
        <begin position="1"/>
        <end position="15"/>
    </location>
</feature>
<keyword evidence="10" id="KW-0539">Nucleus</keyword>
<comment type="subcellular location">
    <subcellularLocation>
        <location evidence="1">Nucleus</location>
    </subcellularLocation>
</comment>
<feature type="domain" description="C2H2-type" evidence="13">
    <location>
        <begin position="114"/>
        <end position="142"/>
    </location>
</feature>
<comment type="similarity">
    <text evidence="2">Belongs to the krueppel C2H2-type zinc-finger protein family.</text>
</comment>
<name>A0AAE1FWB6_PETCI</name>
<dbReference type="InterPro" id="IPR036236">
    <property type="entry name" value="Znf_C2H2_sf"/>
</dbReference>
<keyword evidence="6" id="KW-0862">Zinc</keyword>
<evidence type="ECO:0000256" key="2">
    <source>
        <dbReference type="ARBA" id="ARBA00006991"/>
    </source>
</evidence>
<dbReference type="GO" id="GO:0008270">
    <property type="term" value="F:zinc ion binding"/>
    <property type="evidence" value="ECO:0007669"/>
    <property type="project" value="UniProtKB-KW"/>
</dbReference>
<reference evidence="14" key="1">
    <citation type="submission" date="2023-10" db="EMBL/GenBank/DDBJ databases">
        <title>Genome assemblies of two species of porcelain crab, Petrolisthes cinctipes and Petrolisthes manimaculis (Anomura: Porcellanidae).</title>
        <authorList>
            <person name="Angst P."/>
        </authorList>
    </citation>
    <scope>NUCLEOTIDE SEQUENCE</scope>
    <source>
        <strain evidence="14">PB745_01</strain>
        <tissue evidence="14">Gill</tissue>
    </source>
</reference>
<organism evidence="14 15">
    <name type="scientific">Petrolisthes cinctipes</name>
    <name type="common">Flat porcelain crab</name>
    <dbReference type="NCBI Taxonomy" id="88211"/>
    <lineage>
        <taxon>Eukaryota</taxon>
        <taxon>Metazoa</taxon>
        <taxon>Ecdysozoa</taxon>
        <taxon>Arthropoda</taxon>
        <taxon>Crustacea</taxon>
        <taxon>Multicrustacea</taxon>
        <taxon>Malacostraca</taxon>
        <taxon>Eumalacostraca</taxon>
        <taxon>Eucarida</taxon>
        <taxon>Decapoda</taxon>
        <taxon>Pleocyemata</taxon>
        <taxon>Anomura</taxon>
        <taxon>Galatheoidea</taxon>
        <taxon>Porcellanidae</taxon>
        <taxon>Petrolisthes</taxon>
    </lineage>
</organism>
<evidence type="ECO:0000256" key="6">
    <source>
        <dbReference type="ARBA" id="ARBA00022833"/>
    </source>
</evidence>
<dbReference type="AlphaFoldDB" id="A0AAE1FWB6"/>